<evidence type="ECO:0000313" key="15">
    <source>
        <dbReference type="EMBL" id="QAT81810.1"/>
    </source>
</evidence>
<dbReference type="RefSeq" id="WP_128794255.1">
    <property type="nucleotide sequence ID" value="NZ_CP034669.1"/>
</dbReference>
<dbReference type="Proteomes" id="UP000288758">
    <property type="component" value="Chromosome"/>
</dbReference>
<proteinExistence type="predicted"/>
<dbReference type="InterPro" id="IPR046806">
    <property type="entry name" value="MrpA_C/MbhE"/>
</dbReference>
<feature type="transmembrane region" description="Helical" evidence="10">
    <location>
        <begin position="592"/>
        <end position="613"/>
    </location>
</feature>
<feature type="transmembrane region" description="Helical" evidence="10">
    <location>
        <begin position="108"/>
        <end position="124"/>
    </location>
</feature>
<dbReference type="Pfam" id="PF20501">
    <property type="entry name" value="MbhE"/>
    <property type="match status" value="1"/>
</dbReference>
<evidence type="ECO:0000256" key="1">
    <source>
        <dbReference type="ARBA" id="ARBA00004651"/>
    </source>
</evidence>
<feature type="transmembrane region" description="Helical" evidence="10">
    <location>
        <begin position="269"/>
        <end position="290"/>
    </location>
</feature>
<evidence type="ECO:0000313" key="16">
    <source>
        <dbReference type="Proteomes" id="UP000288758"/>
    </source>
</evidence>
<protein>
    <submittedName>
        <fullName evidence="15">NADH-ubiquinone oxidoreductase, chain 5</fullName>
    </submittedName>
</protein>
<keyword evidence="8 10" id="KW-0472">Membrane</keyword>
<feature type="transmembrane region" description="Helical" evidence="10">
    <location>
        <begin position="452"/>
        <end position="474"/>
    </location>
</feature>
<dbReference type="Pfam" id="PF00662">
    <property type="entry name" value="Proton_antipo_N"/>
    <property type="match status" value="1"/>
</dbReference>
<dbReference type="PANTHER" id="PTHR43373:SF1">
    <property type="entry name" value="NA(+)_H(+) ANTIPORTER SUBUNIT A"/>
    <property type="match status" value="1"/>
</dbReference>
<keyword evidence="15" id="KW-0830">Ubiquinone</keyword>
<evidence type="ECO:0000256" key="6">
    <source>
        <dbReference type="ARBA" id="ARBA00022989"/>
    </source>
</evidence>
<keyword evidence="2" id="KW-0813">Transport</keyword>
<dbReference type="InterPro" id="IPR001516">
    <property type="entry name" value="Proton_antipo_N"/>
</dbReference>
<keyword evidence="7" id="KW-0406">Ion transport</keyword>
<dbReference type="InterPro" id="IPR050616">
    <property type="entry name" value="CPA3_Na-H_Antiporter_A"/>
</dbReference>
<dbReference type="PANTHER" id="PTHR43373">
    <property type="entry name" value="NA(+)/H(+) ANTIPORTER SUBUNIT"/>
    <property type="match status" value="1"/>
</dbReference>
<dbReference type="AlphaFoldDB" id="A0A410RIP1"/>
<dbReference type="InterPro" id="IPR025383">
    <property type="entry name" value="MrpA_C/MbhD"/>
</dbReference>
<feature type="domain" description="NADH-Ubiquinone oxidoreductase (complex I) chain 5 N-terminal" evidence="12">
    <location>
        <begin position="62"/>
        <end position="109"/>
    </location>
</feature>
<feature type="domain" description="NADH:quinone oxidoreductase/Mrp antiporter transmembrane" evidence="11">
    <location>
        <begin position="125"/>
        <end position="401"/>
    </location>
</feature>
<accession>A0A410RIP1</accession>
<dbReference type="GO" id="GO:0015297">
    <property type="term" value="F:antiporter activity"/>
    <property type="evidence" value="ECO:0007669"/>
    <property type="project" value="UniProtKB-KW"/>
</dbReference>
<feature type="transmembrane region" description="Helical" evidence="10">
    <location>
        <begin position="297"/>
        <end position="315"/>
    </location>
</feature>
<feature type="transmembrane region" description="Helical" evidence="10">
    <location>
        <begin position="76"/>
        <end position="96"/>
    </location>
</feature>
<feature type="domain" description="MrpA C-terminal/MbhE" evidence="14">
    <location>
        <begin position="679"/>
        <end position="758"/>
    </location>
</feature>
<reference evidence="15 16" key="1">
    <citation type="submission" date="2018-12" db="EMBL/GenBank/DDBJ databases">
        <title>Complete Genome Sequence of the Corallopyronin A producing Myxobacterium Corallococcus coralloides B035.</title>
        <authorList>
            <person name="Bouhired S.M."/>
            <person name="Rupp O."/>
            <person name="Blom J."/>
            <person name="Schaeberle T.F."/>
            <person name="Kehraus S."/>
            <person name="Schiefer A."/>
            <person name="Pfarr K."/>
            <person name="Goesmann A."/>
            <person name="Hoerauf A."/>
            <person name="Koenig G.M."/>
        </authorList>
    </citation>
    <scope>NUCLEOTIDE SEQUENCE [LARGE SCALE GENOMIC DNA]</scope>
    <source>
        <strain evidence="15 16">B035</strain>
    </source>
</reference>
<keyword evidence="6 10" id="KW-1133">Transmembrane helix</keyword>
<feature type="transmembrane region" description="Helical" evidence="10">
    <location>
        <begin position="646"/>
        <end position="668"/>
    </location>
</feature>
<gene>
    <name evidence="15" type="primary">mnhA1_1</name>
    <name evidence="15" type="ORF">EJ065_0201</name>
</gene>
<evidence type="ECO:0000256" key="2">
    <source>
        <dbReference type="ARBA" id="ARBA00022448"/>
    </source>
</evidence>
<evidence type="ECO:0000256" key="7">
    <source>
        <dbReference type="ARBA" id="ARBA00023065"/>
    </source>
</evidence>
<dbReference type="GO" id="GO:0005886">
    <property type="term" value="C:plasma membrane"/>
    <property type="evidence" value="ECO:0007669"/>
    <property type="project" value="UniProtKB-SubCell"/>
</dbReference>
<feature type="transmembrane region" description="Helical" evidence="10">
    <location>
        <begin position="494"/>
        <end position="515"/>
    </location>
</feature>
<evidence type="ECO:0000256" key="10">
    <source>
        <dbReference type="SAM" id="Phobius"/>
    </source>
</evidence>
<evidence type="ECO:0000259" key="11">
    <source>
        <dbReference type="Pfam" id="PF00361"/>
    </source>
</evidence>
<feature type="transmembrane region" description="Helical" evidence="10">
    <location>
        <begin position="563"/>
        <end position="580"/>
    </location>
</feature>
<dbReference type="GO" id="GO:0006811">
    <property type="term" value="P:monoatomic ion transport"/>
    <property type="evidence" value="ECO:0007669"/>
    <property type="project" value="UniProtKB-KW"/>
</dbReference>
<dbReference type="Pfam" id="PF00361">
    <property type="entry name" value="Proton_antipo_M"/>
    <property type="match status" value="1"/>
</dbReference>
<keyword evidence="5 9" id="KW-0812">Transmembrane</keyword>
<evidence type="ECO:0000259" key="14">
    <source>
        <dbReference type="Pfam" id="PF20501"/>
    </source>
</evidence>
<evidence type="ECO:0000256" key="5">
    <source>
        <dbReference type="ARBA" id="ARBA00022692"/>
    </source>
</evidence>
<feature type="transmembrane region" description="Helical" evidence="10">
    <location>
        <begin position="620"/>
        <end position="640"/>
    </location>
</feature>
<feature type="transmembrane region" description="Helical" evidence="10">
    <location>
        <begin position="321"/>
        <end position="345"/>
    </location>
</feature>
<comment type="subcellular location">
    <subcellularLocation>
        <location evidence="1">Cell membrane</location>
        <topology evidence="1">Multi-pass membrane protein</topology>
    </subcellularLocation>
    <subcellularLocation>
        <location evidence="9">Membrane</location>
        <topology evidence="9">Multi-pass membrane protein</topology>
    </subcellularLocation>
</comment>
<feature type="transmembrane region" description="Helical" evidence="10">
    <location>
        <begin position="130"/>
        <end position="148"/>
    </location>
</feature>
<dbReference type="InterPro" id="IPR001750">
    <property type="entry name" value="ND/Mrp_TM"/>
</dbReference>
<keyword evidence="4" id="KW-1003">Cell membrane</keyword>
<feature type="transmembrane region" description="Helical" evidence="10">
    <location>
        <begin position="743"/>
        <end position="760"/>
    </location>
</feature>
<evidence type="ECO:0000256" key="9">
    <source>
        <dbReference type="RuleBase" id="RU000320"/>
    </source>
</evidence>
<keyword evidence="3" id="KW-0050">Antiport</keyword>
<evidence type="ECO:0000259" key="13">
    <source>
        <dbReference type="Pfam" id="PF13244"/>
    </source>
</evidence>
<sequence length="767" mass="79830">MLTVLVIGGFCAALLAPWAVRLAPRLASRGLMFLPLGAFVALARTLPSVTSGNPLAERWAWAPEVDLWLSFRLDGLALLFALLITGMGALVTLYAASYLSGHERLGGFYGQLFLFMSAMLGVVVADNLLAMFICWELTSLSSYALVGFHRERPEARRAALQALLVTVAGGQALLVGLLLLAHMGGSFELSTLARQGPALRAHPLYLPALLLVLTGAFTKSAQVPFHAWLPGAMEAPTPVSAYLHSATMVKAGIYLLMRLHPALGGTAPWALLLTLVGGATMLWGAARALAEVDLKRLLAYATLAVLGLLVMLLGVGTPAALHAALVYLLAHALYKAALFLVAGAVDHEAGTRDVTRLGGLRRAMPFTALAAGLAALGMAGVLPAFGFIGKELVYEAVLQAPRAAASLSAAQVLAFVPLVAVAVMVGVRPFLGGPEGVSRAVHEAPAGMWGPPLFLAVLGLFLGFAPGLLSPLLASAGAAVQPGLGPLELSLWHGLNPALGLSALSLAAGAAAFVWRHRLRGVAGALCPPAVRAVWSFERFLQALNAVALWQTRVLQSGDQGRYILWVLTSTFGLLGYTLAVRGGGFTPLPAMGQVDVAGVGVALLIVLAARAVTRACSRIAAVTALGVVGFGVALLFLFFGAPDLALTQAIVEALTVVVFVLALLHLPRYTRLSSTAVRLRDGVLAVGVGGTMGLLTLSAAAPPPHPLVSTFFLEHSVAQAHGHNVVNVILTDFRALDTLGEITVLVVAALGVHALLKLLPARRMPS</sequence>
<dbReference type="PRINTS" id="PR01434">
    <property type="entry name" value="NADHDHGNASE5"/>
</dbReference>
<organism evidence="15 16">
    <name type="scientific">Corallococcus coralloides</name>
    <name type="common">Myxococcus coralloides</name>
    <dbReference type="NCBI Taxonomy" id="184914"/>
    <lineage>
        <taxon>Bacteria</taxon>
        <taxon>Pseudomonadati</taxon>
        <taxon>Myxococcota</taxon>
        <taxon>Myxococcia</taxon>
        <taxon>Myxococcales</taxon>
        <taxon>Cystobacterineae</taxon>
        <taxon>Myxococcaceae</taxon>
        <taxon>Corallococcus</taxon>
    </lineage>
</organism>
<evidence type="ECO:0000259" key="12">
    <source>
        <dbReference type="Pfam" id="PF00662"/>
    </source>
</evidence>
<dbReference type="Pfam" id="PF13244">
    <property type="entry name" value="MbhD"/>
    <property type="match status" value="1"/>
</dbReference>
<feature type="domain" description="MrpA C-terminal/MbhD" evidence="13">
    <location>
        <begin position="604"/>
        <end position="669"/>
    </location>
</feature>
<evidence type="ECO:0000256" key="3">
    <source>
        <dbReference type="ARBA" id="ARBA00022449"/>
    </source>
</evidence>
<feature type="transmembrane region" description="Helical" evidence="10">
    <location>
        <begin position="366"/>
        <end position="388"/>
    </location>
</feature>
<evidence type="ECO:0000256" key="4">
    <source>
        <dbReference type="ARBA" id="ARBA00022475"/>
    </source>
</evidence>
<name>A0A410RIP1_CORCK</name>
<dbReference type="EMBL" id="CP034669">
    <property type="protein sequence ID" value="QAT81810.1"/>
    <property type="molecule type" value="Genomic_DNA"/>
</dbReference>
<feature type="transmembrane region" description="Helical" evidence="10">
    <location>
        <begin position="160"/>
        <end position="181"/>
    </location>
</feature>
<evidence type="ECO:0000256" key="8">
    <source>
        <dbReference type="ARBA" id="ARBA00023136"/>
    </source>
</evidence>
<feature type="transmembrane region" description="Helical" evidence="10">
    <location>
        <begin position="408"/>
        <end position="431"/>
    </location>
</feature>
<feature type="transmembrane region" description="Helical" evidence="10">
    <location>
        <begin position="680"/>
        <end position="702"/>
    </location>
</feature>